<keyword evidence="12" id="KW-1185">Reference proteome</keyword>
<evidence type="ECO:0008006" key="13">
    <source>
        <dbReference type="Google" id="ProtNLM"/>
    </source>
</evidence>
<dbReference type="SUPFAM" id="SSF52058">
    <property type="entry name" value="L domain-like"/>
    <property type="match status" value="2"/>
</dbReference>
<name>A0AAF0QTZ8_SOLVR</name>
<dbReference type="GO" id="GO:0043531">
    <property type="term" value="F:ADP binding"/>
    <property type="evidence" value="ECO:0007669"/>
    <property type="project" value="InterPro"/>
</dbReference>
<dbReference type="Gene3D" id="1.10.10.10">
    <property type="entry name" value="Winged helix-like DNA-binding domain superfamily/Winged helix DNA-binding domain"/>
    <property type="match status" value="1"/>
</dbReference>
<organism evidence="11 12">
    <name type="scientific">Solanum verrucosum</name>
    <dbReference type="NCBI Taxonomy" id="315347"/>
    <lineage>
        <taxon>Eukaryota</taxon>
        <taxon>Viridiplantae</taxon>
        <taxon>Streptophyta</taxon>
        <taxon>Embryophyta</taxon>
        <taxon>Tracheophyta</taxon>
        <taxon>Spermatophyta</taxon>
        <taxon>Magnoliopsida</taxon>
        <taxon>eudicotyledons</taxon>
        <taxon>Gunneridae</taxon>
        <taxon>Pentapetalae</taxon>
        <taxon>asterids</taxon>
        <taxon>lamiids</taxon>
        <taxon>Solanales</taxon>
        <taxon>Solanaceae</taxon>
        <taxon>Solanoideae</taxon>
        <taxon>Solaneae</taxon>
        <taxon>Solanum</taxon>
    </lineage>
</organism>
<dbReference type="InterPro" id="IPR055414">
    <property type="entry name" value="LRR_R13L4/SHOC2-like"/>
</dbReference>
<evidence type="ECO:0000256" key="2">
    <source>
        <dbReference type="ARBA" id="ARBA00022614"/>
    </source>
</evidence>
<evidence type="ECO:0000256" key="4">
    <source>
        <dbReference type="ARBA" id="ARBA00022741"/>
    </source>
</evidence>
<dbReference type="InterPro" id="IPR036388">
    <property type="entry name" value="WH-like_DNA-bd_sf"/>
</dbReference>
<protein>
    <recommendedName>
        <fullName evidence="13">Cc-nbs-lrr resistance protein</fullName>
    </recommendedName>
</protein>
<evidence type="ECO:0000313" key="11">
    <source>
        <dbReference type="EMBL" id="WMV29401.1"/>
    </source>
</evidence>
<dbReference type="EMBL" id="CP133616">
    <property type="protein sequence ID" value="WMV29401.1"/>
    <property type="molecule type" value="Genomic_DNA"/>
</dbReference>
<evidence type="ECO:0000259" key="10">
    <source>
        <dbReference type="Pfam" id="PF23598"/>
    </source>
</evidence>
<reference evidence="11" key="1">
    <citation type="submission" date="2023-08" db="EMBL/GenBank/DDBJ databases">
        <title>A de novo genome assembly of Solanum verrucosum Schlechtendal, a Mexican diploid species geographically isolated from the other diploid A-genome species in potato relatives.</title>
        <authorList>
            <person name="Hosaka K."/>
        </authorList>
    </citation>
    <scope>NUCLEOTIDE SEQUENCE</scope>
    <source>
        <tissue evidence="11">Young leaves</tissue>
    </source>
</reference>
<dbReference type="GO" id="GO:0005524">
    <property type="term" value="F:ATP binding"/>
    <property type="evidence" value="ECO:0007669"/>
    <property type="project" value="UniProtKB-KW"/>
</dbReference>
<dbReference type="Gene3D" id="3.40.50.300">
    <property type="entry name" value="P-loop containing nucleotide triphosphate hydrolases"/>
    <property type="match status" value="1"/>
</dbReference>
<dbReference type="Gene3D" id="3.80.10.10">
    <property type="entry name" value="Ribonuclease Inhibitor"/>
    <property type="match status" value="3"/>
</dbReference>
<dbReference type="Pfam" id="PF23559">
    <property type="entry name" value="WHD_DRP"/>
    <property type="match status" value="1"/>
</dbReference>
<evidence type="ECO:0000313" key="12">
    <source>
        <dbReference type="Proteomes" id="UP001234989"/>
    </source>
</evidence>
<dbReference type="PANTHER" id="PTHR36766">
    <property type="entry name" value="PLANT BROAD-SPECTRUM MILDEW RESISTANCE PROTEIN RPW8"/>
    <property type="match status" value="1"/>
</dbReference>
<feature type="domain" description="Disease resistance protein winged helix" evidence="9">
    <location>
        <begin position="427"/>
        <end position="499"/>
    </location>
</feature>
<sequence length="1300" mass="149644">MADPVIGATLQVVLEKLLSLIIEELKSLRNFNNDLEMLIQNVSLIQAFIHDVERPQVEKQVVEQWLMRLERVAENAENVFDQLRYESLKTKVMKIRNSPVKKVRDFFSHTSFKCKMSRKINNVTQELMAINKLAKHLGIQSLIVPSPQILQIRETDSLVIISDVVGRDKDVSDIKEKILKMREDVVLCTIPIVGMGGLGKTTVAKRIFNDEQIEKHFEKRVWLCLPEMSEMKSFLELILESLTERKLEVQSRDIIVKKLRDELTGRKYLLVLDDLWRVDPTLWHEFVDTLRGINTSRGNCILVTTRMELVASAVVVGPHMLEKLTEQHCWSIFKQKAFVDGEVPEEIMSMEKRIGEMCQGLPLAASVLGGLLRNKKKHEWQAILDGNPLVPLDQDDNGENSLKKILKLSFNYLPSPHLKKCFAYFAMFPKDFEFEKDQLIQLWMAEGYLCPFQDAVLMEDVGNKFFQLLLQYSLLQDVKLDEHSNITHCKMHDLVHDLAGDILKSKLFDQKSVKGENLSQVRYFGWDSPRDQIDKINEPGRLYTLFWRCNSVPEDVLLSFKFLRVLNLSKSGMWELTVSVGKLIHLRYLYLSDTNIKALPDSICKLYNLQTLRVNNCYYLEELPDEMGNMISLRHIYSKPLHNKHFRMPFNMGKLTCLQTLQYFEVGIEQGRRLVELGCLENLRGELTIRGLQLVGNKEEAQTTYLQEKPNIYKLAYLWSHDEPEGCETNDEHVLDGLQPHPNLKTLEVEEYLGTKFPSWFNEEFLPNLVKLKLIDCKRCRKIPLLGQLKFLRHLELVGFHKVECIGTTFYAIDGNNNGNIQVFPSLKELVLEDMPSLIEWKGVELIPTTNGGRDEVIGVRMFLGLEKLRITKCPLLKSTPNQFEILRELIIEGVDSGVPLLNLCSNLTSLVKLDLSDVKELTCLPDEFLRNNVSLQFLSVSDCGEFREFPQSLYNLHSLKSLEISFCTNFSSFPVPSGENYLTSLQSLQLFCCDELTILPSGMIEHCRSLETLLVSYCNNLVSFPLHVWEMPSLSDLDISECPKLISVPAGGLHRLTGLRALCIGPFSEMVDFEAFQLIFNGIQQLLSFRRLYVYRRLHWDSLPYQLMQLSFLTHIRIYDFGIKAIPHTLGNLTSLETLELRSCKRLQHVDLLHVMPKLRYLWIDDCPLLEALMDGIVNLISLEVLTLSNCEKLKHLPSRDVMQRLTKLWSLQIEGCPQLKESCTKLSVVQDFSSSTRPTTYQRDYTFYVFPALSSLMSGDPTLSSSMFLDSWSSVNQEIFEDIEYLLLSFIVIPFSLD</sequence>
<keyword evidence="4" id="KW-0547">Nucleotide-binding</keyword>
<evidence type="ECO:0000256" key="3">
    <source>
        <dbReference type="ARBA" id="ARBA00022737"/>
    </source>
</evidence>
<dbReference type="SUPFAM" id="SSF52540">
    <property type="entry name" value="P-loop containing nucleoside triphosphate hydrolases"/>
    <property type="match status" value="1"/>
</dbReference>
<gene>
    <name evidence="11" type="ORF">MTR67_022786</name>
</gene>
<dbReference type="InterPro" id="IPR027417">
    <property type="entry name" value="P-loop_NTPase"/>
</dbReference>
<dbReference type="InterPro" id="IPR042197">
    <property type="entry name" value="Apaf_helical"/>
</dbReference>
<keyword evidence="6" id="KW-0067">ATP-binding</keyword>
<evidence type="ECO:0000259" key="8">
    <source>
        <dbReference type="Pfam" id="PF18052"/>
    </source>
</evidence>
<dbReference type="InterPro" id="IPR041118">
    <property type="entry name" value="Rx_N"/>
</dbReference>
<comment type="similarity">
    <text evidence="1">Belongs to the disease resistance NB-LRR family.</text>
</comment>
<dbReference type="GO" id="GO:0051707">
    <property type="term" value="P:response to other organism"/>
    <property type="evidence" value="ECO:0007669"/>
    <property type="project" value="UniProtKB-ARBA"/>
</dbReference>
<proteinExistence type="inferred from homology"/>
<feature type="domain" description="Disease resistance N-terminal" evidence="8">
    <location>
        <begin position="10"/>
        <end position="98"/>
    </location>
</feature>
<dbReference type="Pfam" id="PF23598">
    <property type="entry name" value="LRR_14"/>
    <property type="match status" value="1"/>
</dbReference>
<dbReference type="Pfam" id="PF00931">
    <property type="entry name" value="NB-ARC"/>
    <property type="match status" value="1"/>
</dbReference>
<dbReference type="Gene3D" id="1.10.8.430">
    <property type="entry name" value="Helical domain of apoptotic protease-activating factors"/>
    <property type="match status" value="1"/>
</dbReference>
<feature type="domain" description="NB-ARC" evidence="7">
    <location>
        <begin position="168"/>
        <end position="338"/>
    </location>
</feature>
<keyword evidence="5" id="KW-0611">Plant defense</keyword>
<keyword evidence="2" id="KW-0433">Leucine-rich repeat</keyword>
<dbReference type="FunFam" id="1.10.10.10:FF:000322">
    <property type="entry name" value="Probable disease resistance protein At1g63360"/>
    <property type="match status" value="1"/>
</dbReference>
<evidence type="ECO:0000256" key="1">
    <source>
        <dbReference type="ARBA" id="ARBA00008894"/>
    </source>
</evidence>
<dbReference type="Pfam" id="PF18052">
    <property type="entry name" value="Rx_N"/>
    <property type="match status" value="1"/>
</dbReference>
<dbReference type="Gene3D" id="1.20.5.4130">
    <property type="match status" value="1"/>
</dbReference>
<dbReference type="InterPro" id="IPR002182">
    <property type="entry name" value="NB-ARC"/>
</dbReference>
<keyword evidence="3" id="KW-0677">Repeat</keyword>
<dbReference type="GO" id="GO:0006952">
    <property type="term" value="P:defense response"/>
    <property type="evidence" value="ECO:0007669"/>
    <property type="project" value="UniProtKB-KW"/>
</dbReference>
<dbReference type="PRINTS" id="PR00364">
    <property type="entry name" value="DISEASERSIST"/>
</dbReference>
<evidence type="ECO:0000256" key="5">
    <source>
        <dbReference type="ARBA" id="ARBA00022821"/>
    </source>
</evidence>
<feature type="domain" description="Disease resistance R13L4/SHOC-2-like LRR" evidence="10">
    <location>
        <begin position="556"/>
        <end position="833"/>
    </location>
</feature>
<evidence type="ECO:0000259" key="7">
    <source>
        <dbReference type="Pfam" id="PF00931"/>
    </source>
</evidence>
<evidence type="ECO:0000256" key="6">
    <source>
        <dbReference type="ARBA" id="ARBA00022840"/>
    </source>
</evidence>
<dbReference type="InterPro" id="IPR032675">
    <property type="entry name" value="LRR_dom_sf"/>
</dbReference>
<dbReference type="Proteomes" id="UP001234989">
    <property type="component" value="Chromosome 5"/>
</dbReference>
<accession>A0AAF0QTZ8</accession>
<dbReference type="InterPro" id="IPR058922">
    <property type="entry name" value="WHD_DRP"/>
</dbReference>
<evidence type="ECO:0000259" key="9">
    <source>
        <dbReference type="Pfam" id="PF23559"/>
    </source>
</evidence>
<dbReference type="PANTHER" id="PTHR36766:SF70">
    <property type="entry name" value="DISEASE RESISTANCE PROTEIN RGA4"/>
    <property type="match status" value="1"/>
</dbReference>